<dbReference type="GO" id="GO:0015035">
    <property type="term" value="F:protein-disulfide reductase activity"/>
    <property type="evidence" value="ECO:0007669"/>
    <property type="project" value="UniProtKB-ARBA"/>
</dbReference>
<feature type="domain" description="Thioredoxin" evidence="17">
    <location>
        <begin position="7"/>
        <end position="128"/>
    </location>
</feature>
<evidence type="ECO:0000256" key="7">
    <source>
        <dbReference type="ARBA" id="ARBA00022737"/>
    </source>
</evidence>
<evidence type="ECO:0000256" key="3">
    <source>
        <dbReference type="ARBA" id="ARBA00004319"/>
    </source>
</evidence>
<dbReference type="Pfam" id="PF00085">
    <property type="entry name" value="Thioredoxin"/>
    <property type="match status" value="2"/>
</dbReference>
<dbReference type="FunFam" id="3.40.30.10:FF:000185">
    <property type="entry name" value="Protein disulfide-isomerase"/>
    <property type="match status" value="1"/>
</dbReference>
<gene>
    <name evidence="18" type="ORF">SMACR_00384</name>
</gene>
<dbReference type="GO" id="GO:0034976">
    <property type="term" value="P:response to endoplasmic reticulum stress"/>
    <property type="evidence" value="ECO:0007669"/>
    <property type="project" value="TreeGrafter"/>
</dbReference>
<evidence type="ECO:0000256" key="8">
    <source>
        <dbReference type="ARBA" id="ARBA00022824"/>
    </source>
</evidence>
<dbReference type="CDD" id="cd02981">
    <property type="entry name" value="PDI_b_family"/>
    <property type="match status" value="1"/>
</dbReference>
<proteinExistence type="inferred from homology"/>
<name>A0A8S8ZR77_SORMA</name>
<evidence type="ECO:0000313" key="18">
    <source>
        <dbReference type="EMBL" id="KAA8630815.1"/>
    </source>
</evidence>
<comment type="similarity">
    <text evidence="4 14">Belongs to the protein disulfide isomerase family.</text>
</comment>
<comment type="function">
    <text evidence="2">Participates in the folding of proteins containing disulfide bonds, may be involved in glycosylation, prolyl hydroxylation and triglyceride transfer.</text>
</comment>
<dbReference type="NCBIfam" id="TIGR01130">
    <property type="entry name" value="ER_PDI_fam"/>
    <property type="match status" value="1"/>
</dbReference>
<dbReference type="AlphaFoldDB" id="A0A8S8ZR77"/>
<dbReference type="InterPro" id="IPR005788">
    <property type="entry name" value="PDI_thioredoxin-like_dom"/>
</dbReference>
<evidence type="ECO:0000256" key="14">
    <source>
        <dbReference type="RuleBase" id="RU004208"/>
    </source>
</evidence>
<dbReference type="Proteomes" id="UP000433876">
    <property type="component" value="Unassembled WGS sequence"/>
</dbReference>
<comment type="catalytic activity">
    <reaction evidence="1 15">
        <text>Catalyzes the rearrangement of -S-S- bonds in proteins.</text>
        <dbReference type="EC" id="5.3.4.1"/>
    </reaction>
</comment>
<keyword evidence="11 13" id="KW-0676">Redox-active center</keyword>
<dbReference type="PANTHER" id="PTHR18929:SF132">
    <property type="entry name" value="PROTEIN DISULFIDE-ISOMERASE A3"/>
    <property type="match status" value="1"/>
</dbReference>
<dbReference type="GO" id="GO:0006457">
    <property type="term" value="P:protein folding"/>
    <property type="evidence" value="ECO:0007669"/>
    <property type="project" value="TreeGrafter"/>
</dbReference>
<feature type="region of interest" description="Disordered" evidence="16">
    <location>
        <begin position="465"/>
        <end position="505"/>
    </location>
</feature>
<dbReference type="PRINTS" id="PR00421">
    <property type="entry name" value="THIOREDOXIN"/>
</dbReference>
<dbReference type="PROSITE" id="PS00194">
    <property type="entry name" value="THIOREDOXIN_1"/>
    <property type="match status" value="2"/>
</dbReference>
<reference evidence="18 19" key="1">
    <citation type="submission" date="2017-07" db="EMBL/GenBank/DDBJ databases">
        <title>Genome sequence of the Sordaria macrospora wild type strain R19027.</title>
        <authorList>
            <person name="Nowrousian M."/>
            <person name="Teichert I."/>
            <person name="Kueck U."/>
        </authorList>
    </citation>
    <scope>NUCLEOTIDE SEQUENCE [LARGE SCALE GENOMIC DNA]</scope>
    <source>
        <strain evidence="18 19">R19027</strain>
        <tissue evidence="18">Mycelium</tissue>
    </source>
</reference>
<dbReference type="CDD" id="cd02995">
    <property type="entry name" value="PDI_a_PDI_a'_C"/>
    <property type="match status" value="1"/>
</dbReference>
<evidence type="ECO:0000256" key="11">
    <source>
        <dbReference type="ARBA" id="ARBA00023284"/>
    </source>
</evidence>
<comment type="caution">
    <text evidence="18">The sequence shown here is derived from an EMBL/GenBank/DDBJ whole genome shotgun (WGS) entry which is preliminary data.</text>
</comment>
<dbReference type="VEuPathDB" id="FungiDB:SMAC_00384"/>
<dbReference type="GO" id="GO:0005788">
    <property type="term" value="C:endoplasmic reticulum lumen"/>
    <property type="evidence" value="ECO:0007669"/>
    <property type="project" value="UniProtKB-SubCell"/>
</dbReference>
<evidence type="ECO:0000256" key="9">
    <source>
        <dbReference type="ARBA" id="ARBA00023157"/>
    </source>
</evidence>
<dbReference type="PROSITE" id="PS51352">
    <property type="entry name" value="THIOREDOXIN_2"/>
    <property type="match status" value="2"/>
</dbReference>
<evidence type="ECO:0000256" key="10">
    <source>
        <dbReference type="ARBA" id="ARBA00023235"/>
    </source>
</evidence>
<dbReference type="InterPro" id="IPR013766">
    <property type="entry name" value="Thioredoxin_domain"/>
</dbReference>
<feature type="chain" id="PRO_5035964773" description="Protein disulfide-isomerase" evidence="15">
    <location>
        <begin position="21"/>
        <end position="505"/>
    </location>
</feature>
<dbReference type="OMA" id="FFGMKKD"/>
<feature type="disulfide bond" description="Redox-active" evidence="13">
    <location>
        <begin position="50"/>
        <end position="53"/>
    </location>
</feature>
<dbReference type="InterPro" id="IPR036249">
    <property type="entry name" value="Thioredoxin-like_sf"/>
</dbReference>
<evidence type="ECO:0000256" key="12">
    <source>
        <dbReference type="ARBA" id="ARBA00039846"/>
    </source>
</evidence>
<feature type="domain" description="Thioredoxin" evidence="17">
    <location>
        <begin position="335"/>
        <end position="465"/>
    </location>
</feature>
<evidence type="ECO:0000259" key="17">
    <source>
        <dbReference type="PROSITE" id="PS51352"/>
    </source>
</evidence>
<evidence type="ECO:0000256" key="16">
    <source>
        <dbReference type="SAM" id="MobiDB-lite"/>
    </source>
</evidence>
<evidence type="ECO:0000256" key="1">
    <source>
        <dbReference type="ARBA" id="ARBA00001182"/>
    </source>
</evidence>
<dbReference type="InterPro" id="IPR005792">
    <property type="entry name" value="Prot_disulphide_isomerase"/>
</dbReference>
<dbReference type="GO" id="GO:0051082">
    <property type="term" value="F:unfolded protein binding"/>
    <property type="evidence" value="ECO:0007669"/>
    <property type="project" value="UniProtKB-ARBA"/>
</dbReference>
<dbReference type="EC" id="5.3.4.1" evidence="5 15"/>
<evidence type="ECO:0000256" key="5">
    <source>
        <dbReference type="ARBA" id="ARBA00012723"/>
    </source>
</evidence>
<feature type="disulfide bond" description="Redox-active" evidence="13">
    <location>
        <begin position="385"/>
        <end position="388"/>
    </location>
</feature>
<dbReference type="FunFam" id="3.40.30.10:FF:000139">
    <property type="entry name" value="Protein disulfide-isomerase"/>
    <property type="match status" value="1"/>
</dbReference>
<dbReference type="NCBIfam" id="TIGR01126">
    <property type="entry name" value="pdi_dom"/>
    <property type="match status" value="2"/>
</dbReference>
<evidence type="ECO:0000256" key="4">
    <source>
        <dbReference type="ARBA" id="ARBA00006347"/>
    </source>
</evidence>
<dbReference type="SUPFAM" id="SSF52833">
    <property type="entry name" value="Thioredoxin-like"/>
    <property type="match status" value="4"/>
</dbReference>
<keyword evidence="8" id="KW-0256">Endoplasmic reticulum</keyword>
<feature type="signal peptide" evidence="15">
    <location>
        <begin position="1"/>
        <end position="20"/>
    </location>
</feature>
<protein>
    <recommendedName>
        <fullName evidence="12 15">Protein disulfide-isomerase</fullName>
        <ecNumber evidence="5 15">5.3.4.1</ecNumber>
    </recommendedName>
</protein>
<dbReference type="GO" id="GO:0003756">
    <property type="term" value="F:protein disulfide isomerase activity"/>
    <property type="evidence" value="ECO:0007669"/>
    <property type="project" value="UniProtKB-EC"/>
</dbReference>
<dbReference type="PANTHER" id="PTHR18929">
    <property type="entry name" value="PROTEIN DISULFIDE ISOMERASE"/>
    <property type="match status" value="1"/>
</dbReference>
<dbReference type="FunFam" id="3.40.30.10:FF:000154">
    <property type="entry name" value="Protein disulfide-isomerase"/>
    <property type="match status" value="1"/>
</dbReference>
<evidence type="ECO:0000256" key="2">
    <source>
        <dbReference type="ARBA" id="ARBA00002692"/>
    </source>
</evidence>
<dbReference type="CDD" id="cd02982">
    <property type="entry name" value="PDI_b'_family"/>
    <property type="match status" value="1"/>
</dbReference>
<feature type="compositionally biased region" description="Low complexity" evidence="16">
    <location>
        <begin position="477"/>
        <end position="494"/>
    </location>
</feature>
<dbReference type="EMBL" id="NMPR01000093">
    <property type="protein sequence ID" value="KAA8630815.1"/>
    <property type="molecule type" value="Genomic_DNA"/>
</dbReference>
<dbReference type="Pfam" id="PF13848">
    <property type="entry name" value="Thioredoxin_6"/>
    <property type="match status" value="1"/>
</dbReference>
<sequence>MHAPTKFALGLLAAAAVATASDVIQLKKDTFDDFVKTNDIVLAEFFAPWCGHCKALAPEYEEAATTLKEKNIKLAKIDCTEESELCQQHGVEGYPTLKVFRGLDTVSPYKGQRKAGAITSYMIKQSLPSVSVLTKDNIEEFKKADKVVIVAYFDATDKAANETFSKVADKLRDEYPFGASSDVALAEAEGVTAPAIVLYKDFDEGKAVFTEKFDAEAIEKFAKTASTPLIGEVGPDTYAGYMSAGIPLAYIFAETPEERKELSEALKPIAESQRGVINFATIDAKAFGAHAGNLNLKTDKFPAFAIQETTKNQKFPFDQEKEITVESIQKFVDDFVGGKVEPSIKSEPIPETQEGPVTVVVAKSYNDIVLDDTKDVLIEFYAPWCGHCKALAPKYDELATLYANSEFKDKVVIAKVDATLNDVPDEIQGFPTIKLYAAGAKDKPVEYSGSRTVEDLIKFISENGKYKAAPSDEAEESVAASAESGSSTETGTVEEPAKETSHDEL</sequence>
<feature type="compositionally biased region" description="Basic and acidic residues" evidence="16">
    <location>
        <begin position="495"/>
        <end position="505"/>
    </location>
</feature>
<organism evidence="18 19">
    <name type="scientific">Sordaria macrospora</name>
    <dbReference type="NCBI Taxonomy" id="5147"/>
    <lineage>
        <taxon>Eukaryota</taxon>
        <taxon>Fungi</taxon>
        <taxon>Dikarya</taxon>
        <taxon>Ascomycota</taxon>
        <taxon>Pezizomycotina</taxon>
        <taxon>Sordariomycetes</taxon>
        <taxon>Sordariomycetidae</taxon>
        <taxon>Sordariales</taxon>
        <taxon>Sordariaceae</taxon>
        <taxon>Sordaria</taxon>
    </lineage>
</organism>
<keyword evidence="6 15" id="KW-0732">Signal</keyword>
<dbReference type="InterPro" id="IPR017937">
    <property type="entry name" value="Thioredoxin_CS"/>
</dbReference>
<dbReference type="Gene3D" id="3.40.30.10">
    <property type="entry name" value="Glutaredoxin"/>
    <property type="match status" value="4"/>
</dbReference>
<accession>A0A8S8ZR77</accession>
<keyword evidence="7" id="KW-0677">Repeat</keyword>
<comment type="subcellular location">
    <subcellularLocation>
        <location evidence="3">Endoplasmic reticulum lumen</location>
    </subcellularLocation>
</comment>
<evidence type="ECO:0000256" key="15">
    <source>
        <dbReference type="RuleBase" id="RU361130"/>
    </source>
</evidence>
<keyword evidence="10 15" id="KW-0413">Isomerase</keyword>
<dbReference type="FunFam" id="3.40.30.10:FF:000017">
    <property type="entry name" value="Protein disulfide-isomerase A4"/>
    <property type="match status" value="1"/>
</dbReference>
<evidence type="ECO:0000256" key="6">
    <source>
        <dbReference type="ARBA" id="ARBA00022729"/>
    </source>
</evidence>
<dbReference type="CDD" id="cd02961">
    <property type="entry name" value="PDI_a_family"/>
    <property type="match status" value="1"/>
</dbReference>
<evidence type="ECO:0000313" key="19">
    <source>
        <dbReference type="Proteomes" id="UP000433876"/>
    </source>
</evidence>
<evidence type="ECO:0000256" key="13">
    <source>
        <dbReference type="PIRSR" id="PIRSR605792-51"/>
    </source>
</evidence>
<keyword evidence="9 13" id="KW-1015">Disulfide bond</keyword>